<gene>
    <name evidence="2" type="ORF">RVF87_02455</name>
</gene>
<proteinExistence type="predicted"/>
<name>A0ABZ2U2M5_9ACTN</name>
<feature type="compositionally biased region" description="Pro residues" evidence="1">
    <location>
        <begin position="44"/>
        <end position="55"/>
    </location>
</feature>
<feature type="region of interest" description="Disordered" evidence="1">
    <location>
        <begin position="1"/>
        <end position="102"/>
    </location>
</feature>
<dbReference type="Proteomes" id="UP001479933">
    <property type="component" value="Chromosome"/>
</dbReference>
<reference evidence="2 3" key="1">
    <citation type="journal article" date="2023" name="Virus Evol.">
        <title>Computational host range prediction-The good, the bad, and the ugly.</title>
        <authorList>
            <person name="Howell A.A."/>
            <person name="Versoza C.J."/>
            <person name="Pfeifer S.P."/>
        </authorList>
    </citation>
    <scope>NUCLEOTIDE SEQUENCE [LARGE SCALE GENOMIC DNA]</scope>
    <source>
        <strain evidence="2 3">1610/1b</strain>
    </source>
</reference>
<evidence type="ECO:0000313" key="3">
    <source>
        <dbReference type="Proteomes" id="UP001479933"/>
    </source>
</evidence>
<accession>A0ABZ2U2M5</accession>
<evidence type="ECO:0000256" key="1">
    <source>
        <dbReference type="SAM" id="MobiDB-lite"/>
    </source>
</evidence>
<dbReference type="RefSeq" id="WP_066171247.1">
    <property type="nucleotide sequence ID" value="NZ_CP136137.1"/>
</dbReference>
<organism evidence="2 3">
    <name type="scientific">Gordonia hydrophobica</name>
    <dbReference type="NCBI Taxonomy" id="40516"/>
    <lineage>
        <taxon>Bacteria</taxon>
        <taxon>Bacillati</taxon>
        <taxon>Actinomycetota</taxon>
        <taxon>Actinomycetes</taxon>
        <taxon>Mycobacteriales</taxon>
        <taxon>Gordoniaceae</taxon>
        <taxon>Gordonia</taxon>
    </lineage>
</organism>
<feature type="compositionally biased region" description="Low complexity" evidence="1">
    <location>
        <begin position="1"/>
        <end position="20"/>
    </location>
</feature>
<evidence type="ECO:0008006" key="4">
    <source>
        <dbReference type="Google" id="ProtNLM"/>
    </source>
</evidence>
<feature type="compositionally biased region" description="Pro residues" evidence="1">
    <location>
        <begin position="24"/>
        <end position="37"/>
    </location>
</feature>
<dbReference type="EMBL" id="CP136137">
    <property type="protein sequence ID" value="WYY07968.1"/>
    <property type="molecule type" value="Genomic_DNA"/>
</dbReference>
<evidence type="ECO:0000313" key="2">
    <source>
        <dbReference type="EMBL" id="WYY07968.1"/>
    </source>
</evidence>
<sequence>MTEGQQQPQWGVPNQQPQWGAPNQQPPQHQPAPPPPSQWQQQPPQGPPPGYPQQYPPQSAGYGQQPYGQPHPQQAPAPQWQQQPAQFQHGQPQFGQRPPSPLGTGSLLNIHTGFFPLAFILFLTGPLIVIDGIEVGRNWGNQAIELAPGVHTIHIHTRYLWAIGKADQQFQIAPGQQLNASYETPFWAFSAGRIDFR</sequence>
<protein>
    <recommendedName>
        <fullName evidence="4">PEGA domain-containing protein</fullName>
    </recommendedName>
</protein>
<feature type="compositionally biased region" description="Low complexity" evidence="1">
    <location>
        <begin position="56"/>
        <end position="96"/>
    </location>
</feature>
<keyword evidence="3" id="KW-1185">Reference proteome</keyword>